<gene>
    <name evidence="1" type="ORF">LAZ67_19001746</name>
</gene>
<proteinExistence type="predicted"/>
<accession>A0ABY6LKJ7</accession>
<dbReference type="Proteomes" id="UP001235939">
    <property type="component" value="Chromosome 19"/>
</dbReference>
<keyword evidence="2" id="KW-1185">Reference proteome</keyword>
<name>A0ABY6LKJ7_9ARAC</name>
<sequence length="92" mass="10480">MKPYHDLEDQADLFKGRRGRLLLERHGQSGQMLGSAEDRGLPRGMLLGEQRRLECWGPGVRGTLLLEDVQGRSPVPAVPRYLTLQLRYTRPL</sequence>
<evidence type="ECO:0000313" key="1">
    <source>
        <dbReference type="EMBL" id="UYV80791.1"/>
    </source>
</evidence>
<dbReference type="EMBL" id="CP092881">
    <property type="protein sequence ID" value="UYV80791.1"/>
    <property type="molecule type" value="Genomic_DNA"/>
</dbReference>
<evidence type="ECO:0000313" key="2">
    <source>
        <dbReference type="Proteomes" id="UP001235939"/>
    </source>
</evidence>
<reference evidence="1 2" key="1">
    <citation type="submission" date="2022-01" db="EMBL/GenBank/DDBJ databases">
        <title>A chromosomal length assembly of Cordylochernes scorpioides.</title>
        <authorList>
            <person name="Zeh D."/>
            <person name="Zeh J."/>
        </authorList>
    </citation>
    <scope>NUCLEOTIDE SEQUENCE [LARGE SCALE GENOMIC DNA]</scope>
    <source>
        <strain evidence="1">IN4F17</strain>
        <tissue evidence="1">Whole Body</tissue>
    </source>
</reference>
<organism evidence="1 2">
    <name type="scientific">Cordylochernes scorpioides</name>
    <dbReference type="NCBI Taxonomy" id="51811"/>
    <lineage>
        <taxon>Eukaryota</taxon>
        <taxon>Metazoa</taxon>
        <taxon>Ecdysozoa</taxon>
        <taxon>Arthropoda</taxon>
        <taxon>Chelicerata</taxon>
        <taxon>Arachnida</taxon>
        <taxon>Pseudoscorpiones</taxon>
        <taxon>Cheliferoidea</taxon>
        <taxon>Chernetidae</taxon>
        <taxon>Cordylochernes</taxon>
    </lineage>
</organism>
<protein>
    <submittedName>
        <fullName evidence="1">Uncharacterized protein</fullName>
    </submittedName>
</protein>